<dbReference type="InterPro" id="IPR000671">
    <property type="entry name" value="Peptidase_A31"/>
</dbReference>
<dbReference type="InterPro" id="IPR023430">
    <property type="entry name" value="Pept_HybD-like_dom_sf"/>
</dbReference>
<evidence type="ECO:0000313" key="5">
    <source>
        <dbReference type="EMBL" id="MFL0245558.1"/>
    </source>
</evidence>
<reference evidence="5 6" key="1">
    <citation type="submission" date="2024-11" db="EMBL/GenBank/DDBJ databases">
        <authorList>
            <person name="Heng Y.C."/>
            <person name="Lim A.C.H."/>
            <person name="Lee J.K.Y."/>
            <person name="Kittelmann S."/>
        </authorList>
    </citation>
    <scope>NUCLEOTIDE SEQUENCE [LARGE SCALE GENOMIC DNA]</scope>
    <source>
        <strain evidence="5 6">WILCCON 0185</strain>
    </source>
</reference>
<evidence type="ECO:0000256" key="1">
    <source>
        <dbReference type="ARBA" id="ARBA00006814"/>
    </source>
</evidence>
<keyword evidence="2 5" id="KW-0645">Protease</keyword>
<dbReference type="Gene3D" id="3.40.50.1450">
    <property type="entry name" value="HybD-like"/>
    <property type="match status" value="1"/>
</dbReference>
<dbReference type="PANTHER" id="PTHR30302">
    <property type="entry name" value="HYDROGENASE 1 MATURATION PROTEASE"/>
    <property type="match status" value="1"/>
</dbReference>
<evidence type="ECO:0000256" key="3">
    <source>
        <dbReference type="ARBA" id="ARBA00022750"/>
    </source>
</evidence>
<protein>
    <submittedName>
        <fullName evidence="5">Hydrogenase maturation protease</fullName>
    </submittedName>
</protein>
<comment type="caution">
    <text evidence="5">The sequence shown here is derived from an EMBL/GenBank/DDBJ whole genome shotgun (WGS) entry which is preliminary data.</text>
</comment>
<accession>A0ABW8T1A8</accession>
<dbReference type="GO" id="GO:0006508">
    <property type="term" value="P:proteolysis"/>
    <property type="evidence" value="ECO:0007669"/>
    <property type="project" value="UniProtKB-KW"/>
</dbReference>
<dbReference type="GO" id="GO:0008233">
    <property type="term" value="F:peptidase activity"/>
    <property type="evidence" value="ECO:0007669"/>
    <property type="project" value="UniProtKB-KW"/>
</dbReference>
<dbReference type="NCBIfam" id="TIGR00072">
    <property type="entry name" value="hydrog_prot"/>
    <property type="match status" value="1"/>
</dbReference>
<keyword evidence="4" id="KW-0378">Hydrolase</keyword>
<dbReference type="EMBL" id="JBJHZZ010000001">
    <property type="protein sequence ID" value="MFL0245558.1"/>
    <property type="molecule type" value="Genomic_DNA"/>
</dbReference>
<keyword evidence="6" id="KW-1185">Reference proteome</keyword>
<dbReference type="PRINTS" id="PR00446">
    <property type="entry name" value="HYDRGNUPTAKE"/>
</dbReference>
<evidence type="ECO:0000256" key="4">
    <source>
        <dbReference type="ARBA" id="ARBA00022801"/>
    </source>
</evidence>
<keyword evidence="3" id="KW-0064">Aspartyl protease</keyword>
<organism evidence="5 6">
    <name type="scientific">Candidatus Clostridium stratigraminis</name>
    <dbReference type="NCBI Taxonomy" id="3381661"/>
    <lineage>
        <taxon>Bacteria</taxon>
        <taxon>Bacillati</taxon>
        <taxon>Bacillota</taxon>
        <taxon>Clostridia</taxon>
        <taxon>Eubacteriales</taxon>
        <taxon>Clostridiaceae</taxon>
        <taxon>Clostridium</taxon>
    </lineage>
</organism>
<evidence type="ECO:0000256" key="2">
    <source>
        <dbReference type="ARBA" id="ARBA00022670"/>
    </source>
</evidence>
<dbReference type="Pfam" id="PF01750">
    <property type="entry name" value="HycI"/>
    <property type="match status" value="1"/>
</dbReference>
<evidence type="ECO:0000313" key="6">
    <source>
        <dbReference type="Proteomes" id="UP001623591"/>
    </source>
</evidence>
<proteinExistence type="inferred from homology"/>
<dbReference type="Proteomes" id="UP001623591">
    <property type="component" value="Unassembled WGS sequence"/>
</dbReference>
<dbReference type="RefSeq" id="WP_406768015.1">
    <property type="nucleotide sequence ID" value="NZ_JBJHZZ010000001.1"/>
</dbReference>
<name>A0ABW8T1A8_9CLOT</name>
<dbReference type="SUPFAM" id="SSF53163">
    <property type="entry name" value="HybD-like"/>
    <property type="match status" value="1"/>
</dbReference>
<sequence>MSIKIVAIGNKLMGDDGAAIHIIEWLGRSFEEGGIEVIIGETDFEYCLSKIEEDDYIIIIDATWFGIEPGTVTVNSLKNIYRLNGNQSLFSQHGYSFIKALGSNYKAIDGIIVGIEGKSFDFTLSLSSSIEASFDNICSKVQETIWKRVNNLNNNTISYNVN</sequence>
<gene>
    <name evidence="5" type="ORF">ACJDUG_01030</name>
</gene>
<dbReference type="CDD" id="cd00518">
    <property type="entry name" value="H2MP"/>
    <property type="match status" value="1"/>
</dbReference>
<dbReference type="PANTHER" id="PTHR30302:SF1">
    <property type="entry name" value="HYDROGENASE 2 MATURATION PROTEASE"/>
    <property type="match status" value="1"/>
</dbReference>
<comment type="similarity">
    <text evidence="1">Belongs to the peptidase A31 family.</text>
</comment>